<dbReference type="PANTHER" id="PTHR11795:SF445">
    <property type="entry name" value="AMINO ACID ABC TRANSPORTER PERMEASE PROTEIN"/>
    <property type="match status" value="1"/>
</dbReference>
<feature type="transmembrane region" description="Helical" evidence="9">
    <location>
        <begin position="121"/>
        <end position="145"/>
    </location>
</feature>
<feature type="transmembrane region" description="Helical" evidence="9">
    <location>
        <begin position="93"/>
        <end position="115"/>
    </location>
</feature>
<comment type="similarity">
    <text evidence="8">Belongs to the binding-protein-dependent transport system permease family. LivHM subfamily.</text>
</comment>
<evidence type="ECO:0000256" key="8">
    <source>
        <dbReference type="ARBA" id="ARBA00037998"/>
    </source>
</evidence>
<feature type="transmembrane region" description="Helical" evidence="9">
    <location>
        <begin position="317"/>
        <end position="341"/>
    </location>
</feature>
<keyword evidence="6 9" id="KW-1133">Transmembrane helix</keyword>
<keyword evidence="4 9" id="KW-0812">Transmembrane</keyword>
<accession>A0A1F6GRU4</accession>
<evidence type="ECO:0000256" key="1">
    <source>
        <dbReference type="ARBA" id="ARBA00004651"/>
    </source>
</evidence>
<evidence type="ECO:0000256" key="2">
    <source>
        <dbReference type="ARBA" id="ARBA00022448"/>
    </source>
</evidence>
<dbReference type="InterPro" id="IPR001851">
    <property type="entry name" value="ABC_transp_permease"/>
</dbReference>
<keyword evidence="7 9" id="KW-0472">Membrane</keyword>
<dbReference type="GO" id="GO:0022857">
    <property type="term" value="F:transmembrane transporter activity"/>
    <property type="evidence" value="ECO:0007669"/>
    <property type="project" value="InterPro"/>
</dbReference>
<dbReference type="Pfam" id="PF02653">
    <property type="entry name" value="BPD_transp_2"/>
    <property type="match status" value="2"/>
</dbReference>
<name>A0A1F6GRU4_9BACT</name>
<evidence type="ECO:0000313" key="11">
    <source>
        <dbReference type="Proteomes" id="UP000176968"/>
    </source>
</evidence>
<feature type="transmembrane region" description="Helical" evidence="9">
    <location>
        <begin position="6"/>
        <end position="27"/>
    </location>
</feature>
<dbReference type="GO" id="GO:0006865">
    <property type="term" value="P:amino acid transport"/>
    <property type="evidence" value="ECO:0007669"/>
    <property type="project" value="UniProtKB-KW"/>
</dbReference>
<feature type="transmembrane region" description="Helical" evidence="9">
    <location>
        <begin position="252"/>
        <end position="273"/>
    </location>
</feature>
<keyword evidence="5" id="KW-0029">Amino-acid transport</keyword>
<dbReference type="Proteomes" id="UP000176968">
    <property type="component" value="Unassembled WGS sequence"/>
</dbReference>
<proteinExistence type="inferred from homology"/>
<evidence type="ECO:0000256" key="3">
    <source>
        <dbReference type="ARBA" id="ARBA00022475"/>
    </source>
</evidence>
<evidence type="ECO:0000256" key="4">
    <source>
        <dbReference type="ARBA" id="ARBA00022692"/>
    </source>
</evidence>
<gene>
    <name evidence="10" type="ORF">A3E04_00615</name>
</gene>
<dbReference type="CDD" id="cd06582">
    <property type="entry name" value="TM_PBP1_LivH_like"/>
    <property type="match status" value="1"/>
</dbReference>
<evidence type="ECO:0000256" key="9">
    <source>
        <dbReference type="SAM" id="Phobius"/>
    </source>
</evidence>
<comment type="caution">
    <text evidence="10">The sequence shown here is derived from an EMBL/GenBank/DDBJ whole genome shotgun (WGS) entry which is preliminary data.</text>
</comment>
<dbReference type="PANTHER" id="PTHR11795">
    <property type="entry name" value="BRANCHED-CHAIN AMINO ACID TRANSPORT SYSTEM PERMEASE PROTEIN LIVH"/>
    <property type="match status" value="1"/>
</dbReference>
<evidence type="ECO:0000256" key="5">
    <source>
        <dbReference type="ARBA" id="ARBA00022970"/>
    </source>
</evidence>
<dbReference type="InterPro" id="IPR052157">
    <property type="entry name" value="BCAA_transport_permease"/>
</dbReference>
<dbReference type="EMBL" id="MFMY01000007">
    <property type="protein sequence ID" value="OGH00862.1"/>
    <property type="molecule type" value="Genomic_DNA"/>
</dbReference>
<feature type="transmembrane region" description="Helical" evidence="9">
    <location>
        <begin position="34"/>
        <end position="53"/>
    </location>
</feature>
<evidence type="ECO:0000313" key="10">
    <source>
        <dbReference type="EMBL" id="OGH00862.1"/>
    </source>
</evidence>
<evidence type="ECO:0008006" key="12">
    <source>
        <dbReference type="Google" id="ProtNLM"/>
    </source>
</evidence>
<sequence length="351" mass="38246">MFLQLLINGLIAGSIYALVATGFALIYSTCKFVHFAHGSAVAVAAYSLFFFFQKLGLNFWLAIILTIIFSGFFGWLLNKIVYKNLRKRKASNVILLIGSVGLLILIESLLLLFFGAQKLGLNFWLAIILTIIFSGFFGWLLNKIVYKNLRKRKASNVILLIGSVGLLILIESLLLLFFGADVKTIGFIKIAKGLETFGAIITPLQIVILTVSIILLISLFFLMKKTRLGKAMRAVADNKDVAEISGISAEKIYSWSFIIGSGIAGIAGILVGLEQNLEPTMGTSLMIKGFTGAIIGGASSVPGAVLGSFLLGLVENFGIWFLPSGYKDAIAFVLLFIFLLFRPQGILGRKR</sequence>
<evidence type="ECO:0000256" key="7">
    <source>
        <dbReference type="ARBA" id="ARBA00023136"/>
    </source>
</evidence>
<reference evidence="10 11" key="1">
    <citation type="journal article" date="2016" name="Nat. Commun.">
        <title>Thousands of microbial genomes shed light on interconnected biogeochemical processes in an aquifer system.</title>
        <authorList>
            <person name="Anantharaman K."/>
            <person name="Brown C.T."/>
            <person name="Hug L.A."/>
            <person name="Sharon I."/>
            <person name="Castelle C.J."/>
            <person name="Probst A.J."/>
            <person name="Thomas B.C."/>
            <person name="Singh A."/>
            <person name="Wilkins M.J."/>
            <person name="Karaoz U."/>
            <person name="Brodie E.L."/>
            <person name="Williams K.H."/>
            <person name="Hubbard S.S."/>
            <person name="Banfield J.F."/>
        </authorList>
    </citation>
    <scope>NUCLEOTIDE SEQUENCE [LARGE SCALE GENOMIC DNA]</scope>
</reference>
<feature type="transmembrane region" description="Helical" evidence="9">
    <location>
        <begin position="200"/>
        <end position="223"/>
    </location>
</feature>
<dbReference type="AlphaFoldDB" id="A0A1F6GRU4"/>
<evidence type="ECO:0000256" key="6">
    <source>
        <dbReference type="ARBA" id="ARBA00022989"/>
    </source>
</evidence>
<comment type="subcellular location">
    <subcellularLocation>
        <location evidence="1">Cell membrane</location>
        <topology evidence="1">Multi-pass membrane protein</topology>
    </subcellularLocation>
</comment>
<feature type="transmembrane region" description="Helical" evidence="9">
    <location>
        <begin position="157"/>
        <end position="180"/>
    </location>
</feature>
<keyword evidence="2" id="KW-0813">Transport</keyword>
<keyword evidence="3" id="KW-1003">Cell membrane</keyword>
<organism evidence="10 11">
    <name type="scientific">Candidatus Kuenenbacteria bacterium RIFCSPHIGHO2_12_FULL_42_14</name>
    <dbReference type="NCBI Taxonomy" id="1798563"/>
    <lineage>
        <taxon>Bacteria</taxon>
        <taxon>Candidatus Kueneniibacteriota</taxon>
    </lineage>
</organism>
<protein>
    <recommendedName>
        <fullName evidence="12">ABC transporter permease</fullName>
    </recommendedName>
</protein>
<feature type="transmembrane region" description="Helical" evidence="9">
    <location>
        <begin position="59"/>
        <end position="81"/>
    </location>
</feature>
<dbReference type="GO" id="GO:0005886">
    <property type="term" value="C:plasma membrane"/>
    <property type="evidence" value="ECO:0007669"/>
    <property type="project" value="UniProtKB-SubCell"/>
</dbReference>